<keyword evidence="2" id="KW-1185">Reference proteome</keyword>
<accession>A0ACC1TJT3</accession>
<reference evidence="1" key="1">
    <citation type="submission" date="2022-09" db="EMBL/GenBank/DDBJ databases">
        <title>A Global Phylogenomic Analysis of the Shiitake Genus Lentinula.</title>
        <authorList>
            <consortium name="DOE Joint Genome Institute"/>
            <person name="Sierra-Patev S."/>
            <person name="Min B."/>
            <person name="Naranjo-Ortiz M."/>
            <person name="Looney B."/>
            <person name="Konkel Z."/>
            <person name="Slot J.C."/>
            <person name="Sakamoto Y."/>
            <person name="Steenwyk J.L."/>
            <person name="Rokas A."/>
            <person name="Carro J."/>
            <person name="Camarero S."/>
            <person name="Ferreira P."/>
            <person name="Molpeceres G."/>
            <person name="Ruiz-Duenas F.J."/>
            <person name="Serrano A."/>
            <person name="Henrissat B."/>
            <person name="Drula E."/>
            <person name="Hughes K.W."/>
            <person name="Mata J.L."/>
            <person name="Ishikawa N.K."/>
            <person name="Vargas-Isla R."/>
            <person name="Ushijima S."/>
            <person name="Smith C.A."/>
            <person name="Ahrendt S."/>
            <person name="Andreopoulos W."/>
            <person name="He G."/>
            <person name="Labutti K."/>
            <person name="Lipzen A."/>
            <person name="Ng V."/>
            <person name="Riley R."/>
            <person name="Sandor L."/>
            <person name="Barry K."/>
            <person name="Martinez A.T."/>
            <person name="Xiao Y."/>
            <person name="Gibbons J.G."/>
            <person name="Terashima K."/>
            <person name="Grigoriev I.V."/>
            <person name="Hibbett D.S."/>
        </authorList>
    </citation>
    <scope>NUCLEOTIDE SEQUENCE</scope>
    <source>
        <strain evidence="1">TMI1499</strain>
    </source>
</reference>
<evidence type="ECO:0000313" key="1">
    <source>
        <dbReference type="EMBL" id="KAJ3805029.1"/>
    </source>
</evidence>
<dbReference type="Proteomes" id="UP001163835">
    <property type="component" value="Unassembled WGS sequence"/>
</dbReference>
<proteinExistence type="predicted"/>
<name>A0ACC1TJT3_9AGAR</name>
<dbReference type="EMBL" id="MU795713">
    <property type="protein sequence ID" value="KAJ3805029.1"/>
    <property type="molecule type" value="Genomic_DNA"/>
</dbReference>
<sequence length="108" mass="12414">MLRAMKAEIQRDIVAAAHNFIEASILLEDLCDDDIPSDDPDNDYMEDAELLELAAVMTLQLAIEVDGDGTQGAYNRFPKSKDWFPASPQQPDRWFRSNYRMSRDILQY</sequence>
<gene>
    <name evidence="1" type="ORF">F5876DRAFT_70149</name>
</gene>
<organism evidence="1 2">
    <name type="scientific">Lentinula aff. lateritia</name>
    <dbReference type="NCBI Taxonomy" id="2804960"/>
    <lineage>
        <taxon>Eukaryota</taxon>
        <taxon>Fungi</taxon>
        <taxon>Dikarya</taxon>
        <taxon>Basidiomycota</taxon>
        <taxon>Agaricomycotina</taxon>
        <taxon>Agaricomycetes</taxon>
        <taxon>Agaricomycetidae</taxon>
        <taxon>Agaricales</taxon>
        <taxon>Marasmiineae</taxon>
        <taxon>Omphalotaceae</taxon>
        <taxon>Lentinula</taxon>
    </lineage>
</organism>
<protein>
    <submittedName>
        <fullName evidence="1">Uncharacterized protein</fullName>
    </submittedName>
</protein>
<evidence type="ECO:0000313" key="2">
    <source>
        <dbReference type="Proteomes" id="UP001163835"/>
    </source>
</evidence>
<comment type="caution">
    <text evidence="1">The sequence shown here is derived from an EMBL/GenBank/DDBJ whole genome shotgun (WGS) entry which is preliminary data.</text>
</comment>